<dbReference type="RefSeq" id="WP_091457539.1">
    <property type="nucleotide sequence ID" value="NZ_FOGD01000007.1"/>
</dbReference>
<evidence type="ECO:0000313" key="2">
    <source>
        <dbReference type="EMBL" id="SER36291.1"/>
    </source>
</evidence>
<evidence type="ECO:0000313" key="3">
    <source>
        <dbReference type="Proteomes" id="UP000199766"/>
    </source>
</evidence>
<reference evidence="2 3" key="1">
    <citation type="submission" date="2016-10" db="EMBL/GenBank/DDBJ databases">
        <authorList>
            <person name="de Groot N.N."/>
        </authorList>
    </citation>
    <scope>NUCLEOTIDE SEQUENCE [LARGE SCALE GENOMIC DNA]</scope>
    <source>
        <strain evidence="2 3">ATCC 35958</strain>
    </source>
</reference>
<dbReference type="AlphaFoldDB" id="A0A1H9NK75"/>
<name>A0A1H9NK75_9BURK</name>
<dbReference type="STRING" id="180197.SAMN02982919_02245"/>
<sequence length="143" mass="16067">MFTVGQRLWLVPNKYVGYMGEPREVEIEKVGRVWLTTKNGQYRISAETLTVDGGQYSSPGQCYLSKEAWEAEVQLRRAWEALRGEISSEGSPPNKLTVERIKEARELLFGGCGACGDACKSRGSCRLGDESPPPPNWERAWRN</sequence>
<gene>
    <name evidence="2" type="ORF">SAMN02982919_02245</name>
</gene>
<proteinExistence type="predicted"/>
<dbReference type="InterPro" id="IPR056982">
    <property type="entry name" value="Phage_ProQ_C-like"/>
</dbReference>
<keyword evidence="3" id="KW-1185">Reference proteome</keyword>
<dbReference type="EMBL" id="FOGD01000007">
    <property type="protein sequence ID" value="SER36291.1"/>
    <property type="molecule type" value="Genomic_DNA"/>
</dbReference>
<dbReference type="Proteomes" id="UP000199766">
    <property type="component" value="Unassembled WGS sequence"/>
</dbReference>
<organism evidence="2 3">
    <name type="scientific">Giesbergeria anulus</name>
    <dbReference type="NCBI Taxonomy" id="180197"/>
    <lineage>
        <taxon>Bacteria</taxon>
        <taxon>Pseudomonadati</taxon>
        <taxon>Pseudomonadota</taxon>
        <taxon>Betaproteobacteria</taxon>
        <taxon>Burkholderiales</taxon>
        <taxon>Comamonadaceae</taxon>
        <taxon>Giesbergeria</taxon>
    </lineage>
</organism>
<dbReference type="Pfam" id="PF24203">
    <property type="entry name" value="Phage_ProQ_C_like"/>
    <property type="match status" value="1"/>
</dbReference>
<protein>
    <submittedName>
        <fullName evidence="2">Uncharacterized protein</fullName>
    </submittedName>
</protein>
<evidence type="ECO:0000256" key="1">
    <source>
        <dbReference type="SAM" id="MobiDB-lite"/>
    </source>
</evidence>
<accession>A0A1H9NK75</accession>
<feature type="region of interest" description="Disordered" evidence="1">
    <location>
        <begin position="124"/>
        <end position="143"/>
    </location>
</feature>